<evidence type="ECO:0000313" key="3">
    <source>
        <dbReference type="EMBL" id="OWM63291.1"/>
    </source>
</evidence>
<keyword evidence="1" id="KW-0611">Plant defense</keyword>
<comment type="caution">
    <text evidence="3">The sequence shown here is derived from an EMBL/GenBank/DDBJ whole genome shotgun (WGS) entry which is preliminary data.</text>
</comment>
<dbReference type="InterPro" id="IPR050905">
    <property type="entry name" value="Plant_NBS-LRR"/>
</dbReference>
<protein>
    <recommendedName>
        <fullName evidence="2">Disease resistance protein At4g27190-like leucine-rich repeats domain-containing protein</fullName>
    </recommendedName>
</protein>
<reference evidence="4" key="1">
    <citation type="journal article" date="2017" name="Plant J.">
        <title>The pomegranate (Punica granatum L.) genome and the genomics of punicalagin biosynthesis.</title>
        <authorList>
            <person name="Qin G."/>
            <person name="Xu C."/>
            <person name="Ming R."/>
            <person name="Tang H."/>
            <person name="Guyot R."/>
            <person name="Kramer E.M."/>
            <person name="Hu Y."/>
            <person name="Yi X."/>
            <person name="Qi Y."/>
            <person name="Xu X."/>
            <person name="Gao Z."/>
            <person name="Pan H."/>
            <person name="Jian J."/>
            <person name="Tian Y."/>
            <person name="Yue Z."/>
            <person name="Xu Y."/>
        </authorList>
    </citation>
    <scope>NUCLEOTIDE SEQUENCE [LARGE SCALE GENOMIC DNA]</scope>
    <source>
        <strain evidence="4">cv. Dabenzi</strain>
    </source>
</reference>
<dbReference type="InterPro" id="IPR032675">
    <property type="entry name" value="LRR_dom_sf"/>
</dbReference>
<gene>
    <name evidence="3" type="ORF">CDL15_Pgr022036</name>
</gene>
<evidence type="ECO:0000256" key="1">
    <source>
        <dbReference type="ARBA" id="ARBA00022821"/>
    </source>
</evidence>
<dbReference type="Proteomes" id="UP000197138">
    <property type="component" value="Unassembled WGS sequence"/>
</dbReference>
<feature type="domain" description="Disease resistance protein At4g27190-like leucine-rich repeats" evidence="2">
    <location>
        <begin position="248"/>
        <end position="321"/>
    </location>
</feature>
<feature type="domain" description="Disease resistance protein At4g27190-like leucine-rich repeats" evidence="2">
    <location>
        <begin position="1291"/>
        <end position="1402"/>
    </location>
</feature>
<feature type="domain" description="Disease resistance protein At4g27190-like leucine-rich repeats" evidence="2">
    <location>
        <begin position="684"/>
        <end position="809"/>
    </location>
</feature>
<organism evidence="3 4">
    <name type="scientific">Punica granatum</name>
    <name type="common">Pomegranate</name>
    <dbReference type="NCBI Taxonomy" id="22663"/>
    <lineage>
        <taxon>Eukaryota</taxon>
        <taxon>Viridiplantae</taxon>
        <taxon>Streptophyta</taxon>
        <taxon>Embryophyta</taxon>
        <taxon>Tracheophyta</taxon>
        <taxon>Spermatophyta</taxon>
        <taxon>Magnoliopsida</taxon>
        <taxon>eudicotyledons</taxon>
        <taxon>Gunneridae</taxon>
        <taxon>Pentapetalae</taxon>
        <taxon>rosids</taxon>
        <taxon>malvids</taxon>
        <taxon>Myrtales</taxon>
        <taxon>Lythraceae</taxon>
        <taxon>Punica</taxon>
    </lineage>
</organism>
<feature type="domain" description="Disease resistance protein At4g27190-like leucine-rich repeats" evidence="2">
    <location>
        <begin position="466"/>
        <end position="606"/>
    </location>
</feature>
<feature type="domain" description="Disease resistance protein At4g27190-like leucine-rich repeats" evidence="2">
    <location>
        <begin position="933"/>
        <end position="1093"/>
    </location>
</feature>
<dbReference type="SUPFAM" id="SSF52058">
    <property type="entry name" value="L domain-like"/>
    <property type="match status" value="3"/>
</dbReference>
<dbReference type="Gene3D" id="3.80.10.10">
    <property type="entry name" value="Ribonuclease Inhibitor"/>
    <property type="match status" value="6"/>
</dbReference>
<name>A0A218VTE9_PUNGR</name>
<sequence>MTLHGVGDFEKIWDNNELPETETSSNFSKLETVSVGGCKKLRTVFPLTSTEKRWQNLKELTSTGGEHSDKKEKRTAAIMLPELQKLDLSWLPKLKCVVFDEKVSKTKTVVGFPNLTKLTVEECERLTDLIPLTTATTLLKLETLRIERCKGMREVVSQGDGKADQMDEIIIPRLQSLELSSLESLECFFYGSSPPFRFPSLKDLKITDCYKMKRKGFIAEPPNGGPQLQDDDVASQGLFNEKVFLPNLEKLQISGIKSRALWKNHLSPENFCKLKLLEVERCTELLSIVPSFMRKRLRNLECLKVDDCSSSVCIYEGLDAGDSSTSAGMNRQTYPEDEAYLEKLQELHVFDCLKLRYIIGSRDGKCRHAAPGILILPKLTTLELEKLPALCKFWQGSLCTLELPSLNKWLVRECGGLEEVVSDAVDIQQQDLDDQIDIAIQQKRRPAAIPDLPILESTDWNDELIEHILSVRQSHPEGFHGLRVLTVERFAVTSAIFNAFSLLFKLRKLEELILVNASLEVLFPCEVAPSALVNKDSPGNVVAAPLRRLKLVRCPELFNIWKGDGFTFQNLTCLQVSECHRLKALLTVSTAKSLPQLAKISAVRCDALTEIVACGESSDSDVQEEIAFSRLEVLELDCLTSIKHFCSGSHGLKLPWLTKLTMVGCPVMKIFCQGDISTPKLQDIESIEWKEIWLGTGSLPPGTLEALEYLTIEDCGFLTGAAVPSAKCPLLFELQKLEIRNCGAVQEVFEPPRADDAEDCFYSLTELHLRDLPKLRLIFPKDFHRTFSFKELNTLQVHNCSCLLNILTPNMVPHLESLRKIEIKNCKMLEEIIAKEKEDEEILESKITFPNLQNIVLDGLAALKSFYPGDCRIEFPSIETMTIKNCPEMVRFAHPTASIREDDDVSNTRDVIDQEIASQPAFFSEKVLFPDLKKLILSGLDSLSTIWHNEFYGDSFLQLEEINIESCGMLRKVFPPITLQRCMCLKTLAVTGCGSLEVVFDLVGLAAMVDNDDEIHEDNEQGEASTVASLGKLKISRLPKLRSLWNVDKKGIVSFENLKEAHVRECPKLVNLFPASIARGLTRLERLNIEECGLEWIVAKGEEAIERFMFQEAAFLKLWRLPKLEGFYPSVHRSEWPMLKQLVVHGCNKVEAFVSGPGSLHQTNAEGREVAAKPPLFSVDKDAFPNLLSLSIEAMEEIWSHQFSGEIFLKLKNLKINNSKDLAADLPAHRLQNLGKLVLSKCHFKDLKSHEGSPVKGVTGQRVHQVPHNGALPHLGVLQVSECSGLANLDQLPLSFQSLTVLKVSACHELLCLMSSATAKSLIRLTHMTIENCRVMEEVVANEDYVQANDEITFEQLQKLTLSSLPELASFSRGNFNVNFPSLWKVSLSECPKMELFFHGTLSTPMLAIAQISGKAIFVHDHNLNAAMLERSQATGGQLEKQSEVEQHHGVSALVSKKDLLSEVVKEVSKSASYKPVFLYFKAALLINKQELCSLDGIRLSVNKQWWIDQSKPVPTAPLHFPWLCFIYWNAGGIY</sequence>
<accession>A0A218VTE9</accession>
<evidence type="ECO:0000259" key="2">
    <source>
        <dbReference type="Pfam" id="PF23247"/>
    </source>
</evidence>
<dbReference type="Pfam" id="PF23247">
    <property type="entry name" value="LRR_RPS2"/>
    <property type="match status" value="6"/>
</dbReference>
<proteinExistence type="predicted"/>
<dbReference type="InterPro" id="IPR057135">
    <property type="entry name" value="At4g27190-like_LRR"/>
</dbReference>
<feature type="domain" description="Disease resistance protein At4g27190-like leucine-rich repeats" evidence="2">
    <location>
        <begin position="10"/>
        <end position="150"/>
    </location>
</feature>
<dbReference type="PANTHER" id="PTHR33463:SF136">
    <property type="entry name" value="NB-ARC DOMAIN-CONTAINING PROTEIN"/>
    <property type="match status" value="1"/>
</dbReference>
<dbReference type="PANTHER" id="PTHR33463">
    <property type="entry name" value="NB-ARC DOMAIN-CONTAINING PROTEIN-RELATED"/>
    <property type="match status" value="1"/>
</dbReference>
<dbReference type="EMBL" id="MTKT01006103">
    <property type="protein sequence ID" value="OWM63291.1"/>
    <property type="molecule type" value="Genomic_DNA"/>
</dbReference>
<evidence type="ECO:0000313" key="4">
    <source>
        <dbReference type="Proteomes" id="UP000197138"/>
    </source>
</evidence>